<dbReference type="InterPro" id="IPR009061">
    <property type="entry name" value="DNA-bd_dom_put_sf"/>
</dbReference>
<dbReference type="GO" id="GO:0003677">
    <property type="term" value="F:DNA binding"/>
    <property type="evidence" value="ECO:0007669"/>
    <property type="project" value="UniProtKB-KW"/>
</dbReference>
<dbReference type="SUPFAM" id="SSF46955">
    <property type="entry name" value="Putative DNA-binding domain"/>
    <property type="match status" value="1"/>
</dbReference>
<dbReference type="PANTHER" id="PTHR30204">
    <property type="entry name" value="REDOX-CYCLING DRUG-SENSING TRANSCRIPTIONAL ACTIVATOR SOXR"/>
    <property type="match status" value="1"/>
</dbReference>
<keyword evidence="4" id="KW-0804">Transcription</keyword>
<evidence type="ECO:0000256" key="2">
    <source>
        <dbReference type="ARBA" id="ARBA00023015"/>
    </source>
</evidence>
<keyword evidence="1" id="KW-0678">Repressor</keyword>
<accession>E1QLD7</accession>
<dbReference type="PROSITE" id="PS50937">
    <property type="entry name" value="HTH_MERR_2"/>
    <property type="match status" value="1"/>
</dbReference>
<evidence type="ECO:0000256" key="3">
    <source>
        <dbReference type="ARBA" id="ARBA00023125"/>
    </source>
</evidence>
<dbReference type="Pfam" id="PF13411">
    <property type="entry name" value="MerR_1"/>
    <property type="match status" value="1"/>
</dbReference>
<dbReference type="HOGENOM" id="CLU_1841883_0_0_7"/>
<dbReference type="Gene3D" id="1.10.1660.10">
    <property type="match status" value="1"/>
</dbReference>
<dbReference type="PANTHER" id="PTHR30204:SF69">
    <property type="entry name" value="MERR-FAMILY TRANSCRIPTIONAL REGULATOR"/>
    <property type="match status" value="1"/>
</dbReference>
<dbReference type="InterPro" id="IPR047057">
    <property type="entry name" value="MerR_fam"/>
</dbReference>
<evidence type="ECO:0000313" key="7">
    <source>
        <dbReference type="Proteomes" id="UP000009047"/>
    </source>
</evidence>
<evidence type="ECO:0000313" key="6">
    <source>
        <dbReference type="EMBL" id="ADK86372.1"/>
    </source>
</evidence>
<evidence type="ECO:0000256" key="1">
    <source>
        <dbReference type="ARBA" id="ARBA00022491"/>
    </source>
</evidence>
<evidence type="ECO:0000256" key="4">
    <source>
        <dbReference type="ARBA" id="ARBA00023163"/>
    </source>
</evidence>
<dbReference type="GO" id="GO:0003700">
    <property type="term" value="F:DNA-binding transcription factor activity"/>
    <property type="evidence" value="ECO:0007669"/>
    <property type="project" value="InterPro"/>
</dbReference>
<dbReference type="EMBL" id="CP002085">
    <property type="protein sequence ID" value="ADK86372.1"/>
    <property type="molecule type" value="Genomic_DNA"/>
</dbReference>
<organism evidence="6 7">
    <name type="scientific">Desulfarculus baarsii (strain ATCC 33931 / DSM 2075 / LMG 7858 / VKM B-1802 / 2st14)</name>
    <dbReference type="NCBI Taxonomy" id="644282"/>
    <lineage>
        <taxon>Bacteria</taxon>
        <taxon>Pseudomonadati</taxon>
        <taxon>Thermodesulfobacteriota</taxon>
        <taxon>Desulfarculia</taxon>
        <taxon>Desulfarculales</taxon>
        <taxon>Desulfarculaceae</taxon>
        <taxon>Desulfarculus</taxon>
    </lineage>
</organism>
<proteinExistence type="predicted"/>
<sequence>MKKQLGRPRPMAEETSTTVSYYTVAQVAAMTGVAASAIRYYDQQFEDYLALTRGPGRRRLFDDAAVARLRELRSLLTEQGLSVRQARQRLANAEHANPPADRLAAMEDKITSLEEQVRELRTIQARTLALVDRLAKGRP</sequence>
<name>E1QLD7_DESB2</name>
<dbReference type="STRING" id="644282.Deba_3019"/>
<dbReference type="eggNOG" id="COG0789">
    <property type="taxonomic scope" value="Bacteria"/>
</dbReference>
<protein>
    <submittedName>
        <fullName evidence="6">Transcriptional regulator, MerR family</fullName>
    </submittedName>
</protein>
<dbReference type="AlphaFoldDB" id="E1QLD7"/>
<dbReference type="CDD" id="cd00592">
    <property type="entry name" value="HTH_MerR-like"/>
    <property type="match status" value="1"/>
</dbReference>
<keyword evidence="7" id="KW-1185">Reference proteome</keyword>
<keyword evidence="3" id="KW-0238">DNA-binding</keyword>
<dbReference type="OrthoDB" id="5520755at2"/>
<dbReference type="SMART" id="SM00422">
    <property type="entry name" value="HTH_MERR"/>
    <property type="match status" value="1"/>
</dbReference>
<dbReference type="InterPro" id="IPR000551">
    <property type="entry name" value="MerR-type_HTH_dom"/>
</dbReference>
<gene>
    <name evidence="6" type="ordered locus">Deba_3019</name>
</gene>
<feature type="domain" description="HTH merR-type" evidence="5">
    <location>
        <begin position="21"/>
        <end position="92"/>
    </location>
</feature>
<dbReference type="Proteomes" id="UP000009047">
    <property type="component" value="Chromosome"/>
</dbReference>
<keyword evidence="2" id="KW-0805">Transcription regulation</keyword>
<dbReference type="KEGG" id="dbr:Deba_3019"/>
<evidence type="ECO:0000259" key="5">
    <source>
        <dbReference type="PROSITE" id="PS50937"/>
    </source>
</evidence>
<reference evidence="6 7" key="1">
    <citation type="journal article" date="2010" name="Stand. Genomic Sci.">
        <title>Complete genome sequence of Desulfarculus baarsii type strain (2st14).</title>
        <authorList>
            <person name="Sun H."/>
            <person name="Spring S."/>
            <person name="Lapidus A."/>
            <person name="Davenport K."/>
            <person name="Del Rio T.G."/>
            <person name="Tice H."/>
            <person name="Nolan M."/>
            <person name="Copeland A."/>
            <person name="Cheng J.F."/>
            <person name="Lucas S."/>
            <person name="Tapia R."/>
            <person name="Goodwin L."/>
            <person name="Pitluck S."/>
            <person name="Ivanova N."/>
            <person name="Pagani I."/>
            <person name="Mavromatis K."/>
            <person name="Ovchinnikova G."/>
            <person name="Pati A."/>
            <person name="Chen A."/>
            <person name="Palaniappan K."/>
            <person name="Hauser L."/>
            <person name="Chang Y.J."/>
            <person name="Jeffries C.D."/>
            <person name="Detter J.C."/>
            <person name="Han C."/>
            <person name="Rohde M."/>
            <person name="Brambilla E."/>
            <person name="Goker M."/>
            <person name="Woyke T."/>
            <person name="Bristow J."/>
            <person name="Eisen J.A."/>
            <person name="Markowitz V."/>
            <person name="Hugenholtz P."/>
            <person name="Kyrpides N.C."/>
            <person name="Klenk H.P."/>
            <person name="Land M."/>
        </authorList>
    </citation>
    <scope>NUCLEOTIDE SEQUENCE [LARGE SCALE GENOMIC DNA]</scope>
    <source>
        <strain evidence="7">ATCC 33931 / DSM 2075 / LMG 7858 / VKM B-1802 / 2st14</strain>
    </source>
</reference>